<dbReference type="AlphaFoldDB" id="U4LPY8"/>
<evidence type="ECO:0000256" key="1">
    <source>
        <dbReference type="ARBA" id="ARBA00022741"/>
    </source>
</evidence>
<dbReference type="GO" id="GO:0005741">
    <property type="term" value="C:mitochondrial outer membrane"/>
    <property type="evidence" value="ECO:0007669"/>
    <property type="project" value="TreeGrafter"/>
</dbReference>
<dbReference type="SUPFAM" id="SSF52540">
    <property type="entry name" value="P-loop containing nucleoside triphosphate hydrolases"/>
    <property type="match status" value="1"/>
</dbReference>
<evidence type="ECO:0000259" key="3">
    <source>
        <dbReference type="Pfam" id="PF00004"/>
    </source>
</evidence>
<protein>
    <submittedName>
        <fullName evidence="4">Similar to ATPase family AAA domain-containing protein 1-A acc. no. Q7ZZ25</fullName>
    </submittedName>
</protein>
<proteinExistence type="predicted"/>
<gene>
    <name evidence="4" type="ORF">PCON_02493</name>
</gene>
<reference evidence="4 5" key="1">
    <citation type="journal article" date="2013" name="PLoS Genet.">
        <title>The genome and development-dependent transcriptomes of Pyronema confluens: a window into fungal evolution.</title>
        <authorList>
            <person name="Traeger S."/>
            <person name="Altegoer F."/>
            <person name="Freitag M."/>
            <person name="Gabaldon T."/>
            <person name="Kempken F."/>
            <person name="Kumar A."/>
            <person name="Marcet-Houben M."/>
            <person name="Poggeler S."/>
            <person name="Stajich J.E."/>
            <person name="Nowrousian M."/>
        </authorList>
    </citation>
    <scope>NUCLEOTIDE SEQUENCE [LARGE SCALE GENOMIC DNA]</scope>
    <source>
        <strain evidence="5">CBS 100304</strain>
        <tissue evidence="4">Vegetative mycelium</tissue>
    </source>
</reference>
<dbReference type="STRING" id="1076935.U4LPY8"/>
<keyword evidence="5" id="KW-1185">Reference proteome</keyword>
<evidence type="ECO:0000256" key="2">
    <source>
        <dbReference type="ARBA" id="ARBA00022840"/>
    </source>
</evidence>
<dbReference type="EMBL" id="HF936296">
    <property type="protein sequence ID" value="CCX34015.1"/>
    <property type="molecule type" value="Genomic_DNA"/>
</dbReference>
<dbReference type="PANTHER" id="PTHR45644">
    <property type="entry name" value="AAA ATPASE, PUTATIVE (AFU_ORTHOLOGUE AFUA_2G12920)-RELATED-RELATED"/>
    <property type="match status" value="1"/>
</dbReference>
<dbReference type="Pfam" id="PF00004">
    <property type="entry name" value="AAA"/>
    <property type="match status" value="1"/>
</dbReference>
<dbReference type="InterPro" id="IPR003959">
    <property type="entry name" value="ATPase_AAA_core"/>
</dbReference>
<dbReference type="Gene3D" id="3.40.50.300">
    <property type="entry name" value="P-loop containing nucleotide triphosphate hydrolases"/>
    <property type="match status" value="1"/>
</dbReference>
<dbReference type="OrthoDB" id="10254455at2759"/>
<dbReference type="Proteomes" id="UP000018144">
    <property type="component" value="Unassembled WGS sequence"/>
</dbReference>
<keyword evidence="2" id="KW-0067">ATP-binding</keyword>
<accession>U4LPY8</accession>
<evidence type="ECO:0000313" key="4">
    <source>
        <dbReference type="EMBL" id="CCX34015.1"/>
    </source>
</evidence>
<dbReference type="InterPro" id="IPR051701">
    <property type="entry name" value="Mito_OM_Translocase_MSP1"/>
</dbReference>
<dbReference type="eggNOG" id="KOG0737">
    <property type="taxonomic scope" value="Eukaryota"/>
</dbReference>
<evidence type="ECO:0000313" key="5">
    <source>
        <dbReference type="Proteomes" id="UP000018144"/>
    </source>
</evidence>
<feature type="domain" description="ATPase AAA-type core" evidence="3">
    <location>
        <begin position="9"/>
        <end position="104"/>
    </location>
</feature>
<name>U4LPY8_PYROM</name>
<sequence length="127" mass="14669">MREKNVESGPCFINFRISALTEKWYGDSNKLFTAVFSFAKKLQPTIVFIDEIYAVLRSRSFTDHKSSTMVKADSGTPTQIMILGAANRIQHIDEAILRRMPKNFPSTYPIYNVNRKELGDHKRVKHF</sequence>
<keyword evidence="1" id="KW-0547">Nucleotide-binding</keyword>
<dbReference type="InterPro" id="IPR027417">
    <property type="entry name" value="P-loop_NTPase"/>
</dbReference>
<dbReference type="GO" id="GO:0005524">
    <property type="term" value="F:ATP binding"/>
    <property type="evidence" value="ECO:0007669"/>
    <property type="project" value="UniProtKB-KW"/>
</dbReference>
<dbReference type="GO" id="GO:0016887">
    <property type="term" value="F:ATP hydrolysis activity"/>
    <property type="evidence" value="ECO:0007669"/>
    <property type="project" value="InterPro"/>
</dbReference>
<dbReference type="PANTHER" id="PTHR45644:SF3">
    <property type="entry name" value="FI08533P-RELATED"/>
    <property type="match status" value="1"/>
</dbReference>
<organism evidence="4 5">
    <name type="scientific">Pyronema omphalodes (strain CBS 100304)</name>
    <name type="common">Pyronema confluens</name>
    <dbReference type="NCBI Taxonomy" id="1076935"/>
    <lineage>
        <taxon>Eukaryota</taxon>
        <taxon>Fungi</taxon>
        <taxon>Dikarya</taxon>
        <taxon>Ascomycota</taxon>
        <taxon>Pezizomycotina</taxon>
        <taxon>Pezizomycetes</taxon>
        <taxon>Pezizales</taxon>
        <taxon>Pyronemataceae</taxon>
        <taxon>Pyronema</taxon>
    </lineage>
</organism>
<dbReference type="GO" id="GO:0140570">
    <property type="term" value="P:extraction of mislocalized protein from mitochondrial outer membrane"/>
    <property type="evidence" value="ECO:0007669"/>
    <property type="project" value="TreeGrafter"/>
</dbReference>